<dbReference type="InterPro" id="IPR001623">
    <property type="entry name" value="DnaJ_domain"/>
</dbReference>
<dbReference type="OrthoDB" id="10250354at2759"/>
<proteinExistence type="predicted"/>
<evidence type="ECO:0000313" key="5">
    <source>
        <dbReference type="Proteomes" id="UP000027073"/>
    </source>
</evidence>
<dbReference type="PRINTS" id="PR00625">
    <property type="entry name" value="JDOMAIN"/>
</dbReference>
<organism evidence="4 5">
    <name type="scientific">Pleurotus ostreatus (strain PC15)</name>
    <name type="common">Oyster mushroom</name>
    <dbReference type="NCBI Taxonomy" id="1137138"/>
    <lineage>
        <taxon>Eukaryota</taxon>
        <taxon>Fungi</taxon>
        <taxon>Dikarya</taxon>
        <taxon>Basidiomycota</taxon>
        <taxon>Agaricomycotina</taxon>
        <taxon>Agaricomycetes</taxon>
        <taxon>Agaricomycetidae</taxon>
        <taxon>Agaricales</taxon>
        <taxon>Pleurotineae</taxon>
        <taxon>Pleurotaceae</taxon>
        <taxon>Pleurotus</taxon>
    </lineage>
</organism>
<evidence type="ECO:0000259" key="3">
    <source>
        <dbReference type="PROSITE" id="PS50076"/>
    </source>
</evidence>
<name>A0A067NKB8_PLEO1</name>
<dbReference type="InterPro" id="IPR051948">
    <property type="entry name" value="Hsp70_co-chaperone_J-domain"/>
</dbReference>
<feature type="region of interest" description="Disordered" evidence="2">
    <location>
        <begin position="384"/>
        <end position="455"/>
    </location>
</feature>
<dbReference type="GO" id="GO:0051087">
    <property type="term" value="F:protein-folding chaperone binding"/>
    <property type="evidence" value="ECO:0007669"/>
    <property type="project" value="TreeGrafter"/>
</dbReference>
<dbReference type="PANTHER" id="PTHR44360">
    <property type="entry name" value="DNAJ HOMOLOG SUBFAMILY B MEMBER 9"/>
    <property type="match status" value="1"/>
</dbReference>
<dbReference type="SUPFAM" id="SSF46565">
    <property type="entry name" value="Chaperone J-domain"/>
    <property type="match status" value="1"/>
</dbReference>
<evidence type="ECO:0000256" key="1">
    <source>
        <dbReference type="ARBA" id="ARBA00023186"/>
    </source>
</evidence>
<dbReference type="SMART" id="SM00271">
    <property type="entry name" value="DnaJ"/>
    <property type="match status" value="1"/>
</dbReference>
<dbReference type="InterPro" id="IPR036869">
    <property type="entry name" value="J_dom_sf"/>
</dbReference>
<gene>
    <name evidence="4" type="ORF">PLEOSDRAFT_1089673</name>
</gene>
<dbReference type="PANTHER" id="PTHR44360:SF1">
    <property type="entry name" value="DNAJ HOMOLOG SUBFAMILY B MEMBER 9"/>
    <property type="match status" value="1"/>
</dbReference>
<dbReference type="AlphaFoldDB" id="A0A067NKB8"/>
<dbReference type="VEuPathDB" id="FungiDB:PLEOSDRAFT_1089673"/>
<dbReference type="Gene3D" id="1.10.287.110">
    <property type="entry name" value="DnaJ domain"/>
    <property type="match status" value="1"/>
</dbReference>
<feature type="compositionally biased region" description="Basic and acidic residues" evidence="2">
    <location>
        <begin position="392"/>
        <end position="419"/>
    </location>
</feature>
<dbReference type="InParanoid" id="A0A067NKB8"/>
<dbReference type="Proteomes" id="UP000027073">
    <property type="component" value="Unassembled WGS sequence"/>
</dbReference>
<dbReference type="EMBL" id="KL198008">
    <property type="protein sequence ID" value="KDQ28344.1"/>
    <property type="molecule type" value="Genomic_DNA"/>
</dbReference>
<dbReference type="Pfam" id="PF00226">
    <property type="entry name" value="DnaJ"/>
    <property type="match status" value="1"/>
</dbReference>
<dbReference type="GO" id="GO:0005783">
    <property type="term" value="C:endoplasmic reticulum"/>
    <property type="evidence" value="ECO:0007669"/>
    <property type="project" value="TreeGrafter"/>
</dbReference>
<evidence type="ECO:0000313" key="4">
    <source>
        <dbReference type="EMBL" id="KDQ28344.1"/>
    </source>
</evidence>
<dbReference type="CDD" id="cd06257">
    <property type="entry name" value="DnaJ"/>
    <property type="match status" value="1"/>
</dbReference>
<protein>
    <recommendedName>
        <fullName evidence="3">J domain-containing protein</fullName>
    </recommendedName>
</protein>
<dbReference type="GO" id="GO:0036503">
    <property type="term" value="P:ERAD pathway"/>
    <property type="evidence" value="ECO:0007669"/>
    <property type="project" value="TreeGrafter"/>
</dbReference>
<accession>A0A067NKB8</accession>
<sequence length="455" mass="51094">MVSGTTHALLSFAGWSVIPDMATSRLLQFVVNPILFTYFKIPPPSPQILRSTLRYRLTFAFVVLSYLAYSLVQGANSIERSFYEMMQVSVDVDEAGLKAAFKGFAKRYHPDRPGVGRDGEELFMRVRTMFEALKDPVVRFAYDRFGPDVLKWENLSTEREYLRHGLIYNSGYHIVTFLGLQFWSAIGDPSPVAFWRYMLYLSILVSEVSLILSPSPIASSSFTSAFPDPAISPAPQTLLHIIFPQRVAYQHILFLHHLFVFLTIALSRVAPMLFPSTDITSFLRGKGGKMFMDKLNAIASVTDKETSIMLHTELHSAHPLKEADLDADRPTLSKMRLMTELDDNVMEALTREMRDMIIEANVRKETGPIHRAWKDAIARGRSAARSAMSMITKDRPLGSEEGKKDSGDADGWEGLKGENKLPSPRPSPPPLVSLAPRPTVNRRASGYVRARSVSY</sequence>
<dbReference type="STRING" id="1137138.A0A067NKB8"/>
<feature type="domain" description="J" evidence="3">
    <location>
        <begin position="81"/>
        <end position="146"/>
    </location>
</feature>
<reference evidence="5" key="1">
    <citation type="journal article" date="2014" name="Proc. Natl. Acad. Sci. U.S.A.">
        <title>Extensive sampling of basidiomycete genomes demonstrates inadequacy of the white-rot/brown-rot paradigm for wood decay fungi.</title>
        <authorList>
            <person name="Riley R."/>
            <person name="Salamov A.A."/>
            <person name="Brown D.W."/>
            <person name="Nagy L.G."/>
            <person name="Floudas D."/>
            <person name="Held B.W."/>
            <person name="Levasseur A."/>
            <person name="Lombard V."/>
            <person name="Morin E."/>
            <person name="Otillar R."/>
            <person name="Lindquist E.A."/>
            <person name="Sun H."/>
            <person name="LaButti K.M."/>
            <person name="Schmutz J."/>
            <person name="Jabbour D."/>
            <person name="Luo H."/>
            <person name="Baker S.E."/>
            <person name="Pisabarro A.G."/>
            <person name="Walton J.D."/>
            <person name="Blanchette R.A."/>
            <person name="Henrissat B."/>
            <person name="Martin F."/>
            <person name="Cullen D."/>
            <person name="Hibbett D.S."/>
            <person name="Grigoriev I.V."/>
        </authorList>
    </citation>
    <scope>NUCLEOTIDE SEQUENCE [LARGE SCALE GENOMIC DNA]</scope>
    <source>
        <strain evidence="5">PC15</strain>
    </source>
</reference>
<dbReference type="PROSITE" id="PS50076">
    <property type="entry name" value="DNAJ_2"/>
    <property type="match status" value="1"/>
</dbReference>
<dbReference type="HOGENOM" id="CLU_043818_1_0_1"/>
<evidence type="ECO:0000256" key="2">
    <source>
        <dbReference type="SAM" id="MobiDB-lite"/>
    </source>
</evidence>
<dbReference type="GO" id="GO:0051787">
    <property type="term" value="F:misfolded protein binding"/>
    <property type="evidence" value="ECO:0007669"/>
    <property type="project" value="TreeGrafter"/>
</dbReference>
<keyword evidence="1" id="KW-0143">Chaperone</keyword>